<evidence type="ECO:0000313" key="3">
    <source>
        <dbReference type="EMBL" id="RXN87894.1"/>
    </source>
</evidence>
<sequence>MQFTLTQTGRNTHGSPAPASRHASRAPATARRTGVLALALAAAFACAAPAASRADDAPASGAASDVASAAATPDYTLSANMTLASQYRYRGLMQSDNKPAIQGGFDFSHRSGFYVGNWNSTISWLSDSNSDVSAPVEMDFYGGYRGNFTTDAPFDFGVLKYYYPGDYPSGYTSPDTTEAYGSVGYGPVALKYSYSLSNLFGFARSKGSQYVELNGNFDTGIWGLTVNAHVGYQYLRNVDDGSYYDWKLGLTKDLGQGFSVAVAYIDTNADRAVYTNRQGRDMGRGTVLASLTRTF</sequence>
<keyword evidence="2" id="KW-0732">Signal</keyword>
<reference evidence="3 4" key="1">
    <citation type="journal article" date="2017" name="Int. J. Syst. Evol. Microbiol.">
        <title>Achromobacter aloeverae sp. nov., isolated from the root of Aloe vera (L.) Burm.f.</title>
        <authorList>
            <person name="Kuncharoen N."/>
            <person name="Muramatsu Y."/>
            <person name="Shibata C."/>
            <person name="Kamakura Y."/>
            <person name="Nakagawa Y."/>
            <person name="Tanasupawat S."/>
        </authorList>
    </citation>
    <scope>NUCLEOTIDE SEQUENCE [LARGE SCALE GENOMIC DNA]</scope>
    <source>
        <strain evidence="3 4">AVA-1</strain>
    </source>
</reference>
<gene>
    <name evidence="3" type="ORF">C7R54_15015</name>
</gene>
<dbReference type="Proteomes" id="UP000290849">
    <property type="component" value="Unassembled WGS sequence"/>
</dbReference>
<protein>
    <submittedName>
        <fullName evidence="3">Uncharacterized protein</fullName>
    </submittedName>
</protein>
<proteinExistence type="predicted"/>
<dbReference type="Pfam" id="PF09694">
    <property type="entry name" value="Gcw_chp"/>
    <property type="match status" value="1"/>
</dbReference>
<evidence type="ECO:0000256" key="1">
    <source>
        <dbReference type="SAM" id="MobiDB-lite"/>
    </source>
</evidence>
<dbReference type="EMBL" id="PYAL01000004">
    <property type="protein sequence ID" value="RXN87894.1"/>
    <property type="molecule type" value="Genomic_DNA"/>
</dbReference>
<accession>A0A4Q1HI56</accession>
<dbReference type="InterPro" id="IPR010239">
    <property type="entry name" value="CHP02001"/>
</dbReference>
<feature type="chain" id="PRO_5020405500" evidence="2">
    <location>
        <begin position="48"/>
        <end position="295"/>
    </location>
</feature>
<organism evidence="3 4">
    <name type="scientific">Achromobacter aloeverae</name>
    <dbReference type="NCBI Taxonomy" id="1750518"/>
    <lineage>
        <taxon>Bacteria</taxon>
        <taxon>Pseudomonadati</taxon>
        <taxon>Pseudomonadota</taxon>
        <taxon>Betaproteobacteria</taxon>
        <taxon>Burkholderiales</taxon>
        <taxon>Alcaligenaceae</taxon>
        <taxon>Achromobacter</taxon>
    </lineage>
</organism>
<feature type="compositionally biased region" description="Polar residues" evidence="1">
    <location>
        <begin position="1"/>
        <end position="12"/>
    </location>
</feature>
<feature type="signal peptide" evidence="2">
    <location>
        <begin position="1"/>
        <end position="47"/>
    </location>
</feature>
<evidence type="ECO:0000256" key="2">
    <source>
        <dbReference type="SAM" id="SignalP"/>
    </source>
</evidence>
<dbReference type="OrthoDB" id="9793561at2"/>
<keyword evidence="4" id="KW-1185">Reference proteome</keyword>
<dbReference type="NCBIfam" id="TIGR02001">
    <property type="entry name" value="gcw_chp"/>
    <property type="match status" value="1"/>
</dbReference>
<feature type="compositionally biased region" description="Low complexity" evidence="1">
    <location>
        <begin position="13"/>
        <end position="28"/>
    </location>
</feature>
<feature type="region of interest" description="Disordered" evidence="1">
    <location>
        <begin position="1"/>
        <end position="28"/>
    </location>
</feature>
<dbReference type="AlphaFoldDB" id="A0A4Q1HI56"/>
<name>A0A4Q1HI56_9BURK</name>
<comment type="caution">
    <text evidence="3">The sequence shown here is derived from an EMBL/GenBank/DDBJ whole genome shotgun (WGS) entry which is preliminary data.</text>
</comment>
<dbReference type="RefSeq" id="WP_129151265.1">
    <property type="nucleotide sequence ID" value="NZ_JBHSDO010000011.1"/>
</dbReference>
<evidence type="ECO:0000313" key="4">
    <source>
        <dbReference type="Proteomes" id="UP000290849"/>
    </source>
</evidence>